<feature type="region of interest" description="Disordered" evidence="1">
    <location>
        <begin position="53"/>
        <end position="84"/>
    </location>
</feature>
<gene>
    <name evidence="2" type="ORF">F5878DRAFT_693702</name>
</gene>
<sequence length="772" mass="85765">MSSEEYSSYIEQDIRDSTNGDGLPTYDDLAAQNGPNSRFGRWRGWIEKRAAERYADISPQERSRRRERGWGNDEIYGSEPPAEYPGIPTIINEPPSPSPMSLHIQTNDLHNLHISQPAQHTLSPPLPPLPSVSLKLQPTHLRMHQFGSRFLPHTTSPIRCVLSIMEGKLLLIGHDEGLSVLDMYPLSESAAGITVKGPEEAQARSIWTGEGVYQMSLLEMEHDARGTPQGVVLLLVGPDVDSPSTSSKDPESHRVLRMYNLTSLISLAKWAINQKDARPLDLRRPSNWQSQQHSPPKKHRPQNSIARGLKNLIESPNNHHTTPEHSHSSSYQSLLSPSPSIDATASRNRSRPSSPRADSFDSSSWDMIDELPLRWATDFVPLATPGSRLATSSVLSYALWSNDERLGTRGGRLLAIATKSNILLYETPKGERAFHYLKEFYTPLAPRSITFFQQSVSDIARSFSDSGYRSSTSHRRTDSSLSSRDVHHLSSNNPSLNMTYGTQLSLFVIFDKKSGWIRLADSAVGEVDLHDDAQSQSGPSSSSSFTREGSSPTSHRKSRMMMDTASFGKWIAPAICELPMPLAPSGLSSQATMKVILLTRGRRTHILPSPLPSNSSLHVPLRVITWKNNPTDIIARIFEGSEPDMDGYSTPAYLQIISLGELGVEVQEISLPSLLTKGKGRARPDDNLYAEQDTGGDAGFLCTGGHWDRQHTFATNLNRSYSTLSTNTSFSTDSTQLEREKGIYCWCRKGLEDFRVFWLGGSLTADYEDEEQ</sequence>
<dbReference type="EMBL" id="MU806438">
    <property type="protein sequence ID" value="KAJ3835183.1"/>
    <property type="molecule type" value="Genomic_DNA"/>
</dbReference>
<feature type="region of interest" description="Disordered" evidence="1">
    <location>
        <begin position="1"/>
        <end position="37"/>
    </location>
</feature>
<dbReference type="AlphaFoldDB" id="A0AA38P335"/>
<feature type="region of interest" description="Disordered" evidence="1">
    <location>
        <begin position="464"/>
        <end position="487"/>
    </location>
</feature>
<feature type="compositionally biased region" description="Low complexity" evidence="1">
    <location>
        <begin position="534"/>
        <end position="553"/>
    </location>
</feature>
<feature type="compositionally biased region" description="Polar residues" evidence="1">
    <location>
        <begin position="1"/>
        <end position="10"/>
    </location>
</feature>
<feature type="region of interest" description="Disordered" evidence="1">
    <location>
        <begin position="281"/>
        <end position="361"/>
    </location>
</feature>
<reference evidence="2" key="1">
    <citation type="submission" date="2022-08" db="EMBL/GenBank/DDBJ databases">
        <authorList>
            <consortium name="DOE Joint Genome Institute"/>
            <person name="Min B."/>
            <person name="Riley R."/>
            <person name="Sierra-Patev S."/>
            <person name="Naranjo-Ortiz M."/>
            <person name="Looney B."/>
            <person name="Konkel Z."/>
            <person name="Slot J.C."/>
            <person name="Sakamoto Y."/>
            <person name="Steenwyk J.L."/>
            <person name="Rokas A."/>
            <person name="Carro J."/>
            <person name="Camarero S."/>
            <person name="Ferreira P."/>
            <person name="Molpeceres G."/>
            <person name="Ruiz-Duenas F.J."/>
            <person name="Serrano A."/>
            <person name="Henrissat B."/>
            <person name="Drula E."/>
            <person name="Hughes K.W."/>
            <person name="Mata J.L."/>
            <person name="Ishikawa N.K."/>
            <person name="Vargas-Isla R."/>
            <person name="Ushijima S."/>
            <person name="Smith C.A."/>
            <person name="Ahrendt S."/>
            <person name="Andreopoulos W."/>
            <person name="He G."/>
            <person name="Labutti K."/>
            <person name="Lipzen A."/>
            <person name="Ng V."/>
            <person name="Sandor L."/>
            <person name="Barry K."/>
            <person name="Martinez A.T."/>
            <person name="Xiao Y."/>
            <person name="Gibbons J.G."/>
            <person name="Terashima K."/>
            <person name="Hibbett D.S."/>
            <person name="Grigoriev I.V."/>
        </authorList>
    </citation>
    <scope>NUCLEOTIDE SEQUENCE</scope>
    <source>
        <strain evidence="2">TFB9207</strain>
    </source>
</reference>
<evidence type="ECO:0000313" key="3">
    <source>
        <dbReference type="Proteomes" id="UP001163846"/>
    </source>
</evidence>
<evidence type="ECO:0000313" key="2">
    <source>
        <dbReference type="EMBL" id="KAJ3835183.1"/>
    </source>
</evidence>
<name>A0AA38P335_9AGAR</name>
<feature type="compositionally biased region" description="Low complexity" evidence="1">
    <location>
        <begin position="328"/>
        <end position="361"/>
    </location>
</feature>
<accession>A0AA38P335</accession>
<comment type="caution">
    <text evidence="2">The sequence shown here is derived from an EMBL/GenBank/DDBJ whole genome shotgun (WGS) entry which is preliminary data.</text>
</comment>
<evidence type="ECO:0000256" key="1">
    <source>
        <dbReference type="SAM" id="MobiDB-lite"/>
    </source>
</evidence>
<feature type="region of interest" description="Disordered" evidence="1">
    <location>
        <begin position="530"/>
        <end position="559"/>
    </location>
</feature>
<feature type="compositionally biased region" description="Basic and acidic residues" evidence="1">
    <location>
        <begin position="53"/>
        <end position="71"/>
    </location>
</feature>
<protein>
    <submittedName>
        <fullName evidence="2">Uncharacterized protein</fullName>
    </submittedName>
</protein>
<keyword evidence="3" id="KW-1185">Reference proteome</keyword>
<dbReference type="Proteomes" id="UP001163846">
    <property type="component" value="Unassembled WGS sequence"/>
</dbReference>
<organism evidence="2 3">
    <name type="scientific">Lentinula raphanica</name>
    <dbReference type="NCBI Taxonomy" id="153919"/>
    <lineage>
        <taxon>Eukaryota</taxon>
        <taxon>Fungi</taxon>
        <taxon>Dikarya</taxon>
        <taxon>Basidiomycota</taxon>
        <taxon>Agaricomycotina</taxon>
        <taxon>Agaricomycetes</taxon>
        <taxon>Agaricomycetidae</taxon>
        <taxon>Agaricales</taxon>
        <taxon>Marasmiineae</taxon>
        <taxon>Omphalotaceae</taxon>
        <taxon>Lentinula</taxon>
    </lineage>
</organism>
<proteinExistence type="predicted"/>